<feature type="compositionally biased region" description="Basic and acidic residues" evidence="1">
    <location>
        <begin position="26"/>
        <end position="39"/>
    </location>
</feature>
<evidence type="ECO:0000313" key="3">
    <source>
        <dbReference type="Proteomes" id="UP000778262"/>
    </source>
</evidence>
<evidence type="ECO:0000313" key="2">
    <source>
        <dbReference type="EMBL" id="NCH89948.1"/>
    </source>
</evidence>
<accession>A0A9Q4XM15</accession>
<comment type="caution">
    <text evidence="2">The sequence shown here is derived from an EMBL/GenBank/DDBJ whole genome shotgun (WGS) entry which is preliminary data.</text>
</comment>
<name>A0A9Q4XM15_9ENTR</name>
<proteinExistence type="predicted"/>
<protein>
    <submittedName>
        <fullName evidence="2">Uncharacterized protein</fullName>
    </submittedName>
</protein>
<gene>
    <name evidence="2" type="ORF">EHJ13_21290</name>
</gene>
<evidence type="ECO:0000256" key="1">
    <source>
        <dbReference type="SAM" id="MobiDB-lite"/>
    </source>
</evidence>
<dbReference type="EMBL" id="RPBY01000013">
    <property type="protein sequence ID" value="NCH89948.1"/>
    <property type="molecule type" value="Genomic_DNA"/>
</dbReference>
<reference evidence="2" key="1">
    <citation type="submission" date="2018-11" db="EMBL/GenBank/DDBJ databases">
        <title>Genomics analysis of Putative Virulence Factors on Adhesion and Cytotoxicity for Cronobacter spp.</title>
        <authorList>
            <person name="Cui J."/>
        </authorList>
    </citation>
    <scope>NUCLEOTIDE SEQUENCE</scope>
    <source>
        <strain evidence="2">SD69</strain>
    </source>
</reference>
<organism evidence="2 3">
    <name type="scientific">Cronobacter dublinensis</name>
    <dbReference type="NCBI Taxonomy" id="413497"/>
    <lineage>
        <taxon>Bacteria</taxon>
        <taxon>Pseudomonadati</taxon>
        <taxon>Pseudomonadota</taxon>
        <taxon>Gammaproteobacteria</taxon>
        <taxon>Enterobacterales</taxon>
        <taxon>Enterobacteriaceae</taxon>
        <taxon>Cronobacter</taxon>
    </lineage>
</organism>
<dbReference type="Proteomes" id="UP000778262">
    <property type="component" value="Unassembled WGS sequence"/>
</dbReference>
<sequence>MTGISFQASEGGIKTCRKKPGGLAADSDRERSERGSARELRLNEREGRTALRMLILAEMPSYAARPLKLSRRLLSFFDG</sequence>
<dbReference type="AlphaFoldDB" id="A0A9Q4XM15"/>
<feature type="region of interest" description="Disordered" evidence="1">
    <location>
        <begin position="1"/>
        <end position="39"/>
    </location>
</feature>